<dbReference type="GO" id="GO:0016887">
    <property type="term" value="F:ATP hydrolysis activity"/>
    <property type="evidence" value="ECO:0007669"/>
    <property type="project" value="InterPro"/>
</dbReference>
<dbReference type="AlphaFoldDB" id="A0A7C5WV52"/>
<keyword evidence="4" id="KW-0547">Nucleotide-binding</keyword>
<gene>
    <name evidence="10" type="ORF">ENJ85_02285</name>
</gene>
<dbReference type="Gene3D" id="3.40.50.300">
    <property type="entry name" value="P-loop containing nucleotide triphosphate hydrolases"/>
    <property type="match status" value="1"/>
</dbReference>
<evidence type="ECO:0000256" key="2">
    <source>
        <dbReference type="ARBA" id="ARBA00011262"/>
    </source>
</evidence>
<evidence type="ECO:0000313" key="10">
    <source>
        <dbReference type="EMBL" id="HHO57979.1"/>
    </source>
</evidence>
<evidence type="ECO:0000256" key="3">
    <source>
        <dbReference type="ARBA" id="ARBA00019459"/>
    </source>
</evidence>
<sequence>SPALCRERGLVYVPEDRHAHGIFLELPSVYTMTAGILGRLGRFFLDTRREAEVADGFVRSLNIKLGSMWQPAGTLSGGNQQKVVLAGALAAEPRVVILDEPTRGIDASARQDVYRLIRSLTGAGVGVLLISSELEEVVELSDRVLVMHRGRIVERLEDGDLTLERVTAASFGVAEVRP</sequence>
<dbReference type="SUPFAM" id="SSF52540">
    <property type="entry name" value="P-loop containing nucleoside triphosphate hydrolases"/>
    <property type="match status" value="1"/>
</dbReference>
<evidence type="ECO:0000256" key="8">
    <source>
        <dbReference type="ARBA" id="ARBA00034076"/>
    </source>
</evidence>
<dbReference type="InterPro" id="IPR017871">
    <property type="entry name" value="ABC_transporter-like_CS"/>
</dbReference>
<dbReference type="Proteomes" id="UP000886105">
    <property type="component" value="Unassembled WGS sequence"/>
</dbReference>
<proteinExistence type="predicted"/>
<evidence type="ECO:0000256" key="6">
    <source>
        <dbReference type="ARBA" id="ARBA00023747"/>
    </source>
</evidence>
<keyword evidence="5 10" id="KW-0067">ATP-binding</keyword>
<reference evidence="10" key="1">
    <citation type="journal article" date="2020" name="mSystems">
        <title>Genome- and Community-Level Interaction Insights into Carbon Utilization and Element Cycling Functions of Hydrothermarchaeota in Hydrothermal Sediment.</title>
        <authorList>
            <person name="Zhou Z."/>
            <person name="Liu Y."/>
            <person name="Xu W."/>
            <person name="Pan J."/>
            <person name="Luo Z.H."/>
            <person name="Li M."/>
        </authorList>
    </citation>
    <scope>NUCLEOTIDE SEQUENCE [LARGE SCALE GENOMIC DNA]</scope>
    <source>
        <strain evidence="10">HyVt-523</strain>
    </source>
</reference>
<dbReference type="PANTHER" id="PTHR43790:SF2">
    <property type="entry name" value="AUTOINDUCER 2 IMPORT ATP-BINDING PROTEIN LSRA"/>
    <property type="match status" value="1"/>
</dbReference>
<evidence type="ECO:0000256" key="4">
    <source>
        <dbReference type="ARBA" id="ARBA00022741"/>
    </source>
</evidence>
<dbReference type="Pfam" id="PF00005">
    <property type="entry name" value="ABC_tran"/>
    <property type="match status" value="1"/>
</dbReference>
<evidence type="ECO:0000256" key="7">
    <source>
        <dbReference type="ARBA" id="ARBA00023798"/>
    </source>
</evidence>
<name>A0A7C5WV52_9DEIN</name>
<organism evidence="10">
    <name type="scientific">Oceanithermus profundus</name>
    <dbReference type="NCBI Taxonomy" id="187137"/>
    <lineage>
        <taxon>Bacteria</taxon>
        <taxon>Thermotogati</taxon>
        <taxon>Deinococcota</taxon>
        <taxon>Deinococci</taxon>
        <taxon>Thermales</taxon>
        <taxon>Thermaceae</taxon>
        <taxon>Oceanithermus</taxon>
    </lineage>
</organism>
<dbReference type="PROSITE" id="PS00211">
    <property type="entry name" value="ABC_TRANSPORTER_1"/>
    <property type="match status" value="1"/>
</dbReference>
<comment type="caution">
    <text evidence="10">The sequence shown here is derived from an EMBL/GenBank/DDBJ whole genome shotgun (WGS) entry which is preliminary data.</text>
</comment>
<evidence type="ECO:0000259" key="9">
    <source>
        <dbReference type="Pfam" id="PF00005"/>
    </source>
</evidence>
<dbReference type="InterPro" id="IPR050107">
    <property type="entry name" value="ABC_carbohydrate_import_ATPase"/>
</dbReference>
<comment type="subcellular location">
    <subcellularLocation>
        <location evidence="1">Cell inner membrane</location>
        <topology evidence="1">Peripheral membrane protein</topology>
    </subcellularLocation>
</comment>
<evidence type="ECO:0000256" key="1">
    <source>
        <dbReference type="ARBA" id="ARBA00004417"/>
    </source>
</evidence>
<protein>
    <recommendedName>
        <fullName evidence="3">Autoinducer 2 import ATP-binding protein LsrA</fullName>
        <ecNumber evidence="7">7.6.2.13</ecNumber>
    </recommendedName>
</protein>
<dbReference type="GO" id="GO:0005886">
    <property type="term" value="C:plasma membrane"/>
    <property type="evidence" value="ECO:0007669"/>
    <property type="project" value="UniProtKB-SubCell"/>
</dbReference>
<evidence type="ECO:0000256" key="5">
    <source>
        <dbReference type="ARBA" id="ARBA00022840"/>
    </source>
</evidence>
<feature type="domain" description="ABC transporter" evidence="9">
    <location>
        <begin position="70"/>
        <end position="102"/>
    </location>
</feature>
<dbReference type="InterPro" id="IPR027417">
    <property type="entry name" value="P-loop_NTPase"/>
</dbReference>
<comment type="subunit">
    <text evidence="2">The complex is composed of two ATP-binding proteins (LsrA), two transmembrane proteins (LsrC and LsrD) and a solute-binding protein (LsrB).</text>
</comment>
<dbReference type="EC" id="7.6.2.13" evidence="7"/>
<dbReference type="EMBL" id="DRNZ01000148">
    <property type="protein sequence ID" value="HHO57979.1"/>
    <property type="molecule type" value="Genomic_DNA"/>
</dbReference>
<dbReference type="PANTHER" id="PTHR43790">
    <property type="entry name" value="CARBOHYDRATE TRANSPORT ATP-BINDING PROTEIN MG119-RELATED"/>
    <property type="match status" value="1"/>
</dbReference>
<comment type="function">
    <text evidence="6">Part of the ABC transporter complex LsrABCD involved in autoinducer 2 (AI-2) import. Responsible for energy coupling to the transport system.</text>
</comment>
<dbReference type="InterPro" id="IPR003439">
    <property type="entry name" value="ABC_transporter-like_ATP-bd"/>
</dbReference>
<comment type="catalytic activity">
    <reaction evidence="8">
        <text>ATP + H2O + (2R,4S)-2-methyl-2,3,3,4-tetrahydroxytetrahydrofuran-[AI-2-binding protein]Side 1 = ADP + phosphate + (2R,4S)-2-methyl-2,3,3,4-tetrahydroxytetrahydrofuranSide 2 + [AI-2-binding protein]Side 1.</text>
        <dbReference type="EC" id="7.6.2.13"/>
    </reaction>
</comment>
<feature type="non-terminal residue" evidence="10">
    <location>
        <position position="1"/>
    </location>
</feature>
<dbReference type="GO" id="GO:0005524">
    <property type="term" value="F:ATP binding"/>
    <property type="evidence" value="ECO:0007669"/>
    <property type="project" value="UniProtKB-KW"/>
</dbReference>
<accession>A0A7C5WV52</accession>